<evidence type="ECO:0000313" key="6">
    <source>
        <dbReference type="Proteomes" id="UP000002630"/>
    </source>
</evidence>
<evidence type="ECO:0000313" key="5">
    <source>
        <dbReference type="EMBL" id="CBJ29956.1"/>
    </source>
</evidence>
<dbReference type="OMA" id="WHVAITH"/>
<dbReference type="InterPro" id="IPR047008">
    <property type="entry name" value="XRN1_SH3_sf"/>
</dbReference>
<dbReference type="AlphaFoldDB" id="D7FME4"/>
<dbReference type="STRING" id="2880.D7FME4"/>
<dbReference type="GO" id="GO:0000956">
    <property type="term" value="P:nuclear-transcribed mRNA catabolic process"/>
    <property type="evidence" value="ECO:0007669"/>
    <property type="project" value="TreeGrafter"/>
</dbReference>
<feature type="domain" description="Xrn1 helical" evidence="1">
    <location>
        <begin position="1"/>
        <end position="53"/>
    </location>
</feature>
<dbReference type="Gene3D" id="2.30.30.750">
    <property type="match status" value="1"/>
</dbReference>
<evidence type="ECO:0000259" key="2">
    <source>
        <dbReference type="Pfam" id="PF18129"/>
    </source>
</evidence>
<dbReference type="Gene3D" id="2.170.260.40">
    <property type="match status" value="1"/>
</dbReference>
<dbReference type="InterPro" id="IPR041385">
    <property type="entry name" value="SH3_12"/>
</dbReference>
<dbReference type="InterPro" id="IPR047007">
    <property type="entry name" value="XRN1_D1_sf"/>
</dbReference>
<keyword evidence="6" id="KW-1185">Reference proteome</keyword>
<dbReference type="GO" id="GO:0005634">
    <property type="term" value="C:nucleus"/>
    <property type="evidence" value="ECO:0007669"/>
    <property type="project" value="TreeGrafter"/>
</dbReference>
<dbReference type="Pfam" id="PF18332">
    <property type="entry name" value="XRN1_D1"/>
    <property type="match status" value="1"/>
</dbReference>
<feature type="domain" description="5'-3' exoribonuclease 1 D1" evidence="3">
    <location>
        <begin position="106"/>
        <end position="294"/>
    </location>
</feature>
<dbReference type="InterPro" id="IPR041106">
    <property type="entry name" value="XRN1_D2_D3"/>
</dbReference>
<accession>D7FME4</accession>
<dbReference type="Pfam" id="PF17846">
    <property type="entry name" value="XRN_M"/>
    <property type="match status" value="1"/>
</dbReference>
<dbReference type="Pfam" id="PF18129">
    <property type="entry name" value="SH3_12"/>
    <property type="match status" value="1"/>
</dbReference>
<name>D7FME4_ECTSI</name>
<dbReference type="OrthoDB" id="372487at2759"/>
<feature type="domain" description="Exoribonuclease Xrn1 D2/D3" evidence="4">
    <location>
        <begin position="436"/>
        <end position="539"/>
    </location>
</feature>
<dbReference type="InterPro" id="IPR041412">
    <property type="entry name" value="Xrn1_helical"/>
</dbReference>
<feature type="domain" description="Exoribonuclease Xrn1 D2/D3" evidence="4">
    <location>
        <begin position="299"/>
        <end position="420"/>
    </location>
</feature>
<sequence length="662" mass="72338">MNGKRNPWEAVNVLPFIDAYRLRAAVKELCPPTALSPQEAERNTRGQVVEYFHDAFVSRKEMSCNPEIGLADIPQCTASSRIVPFSIEPGECFRPELPHDAIIPSAGFPSLHVLTVGSVEERKVPVNCFGTASRYETLVLELKRPPVLPPASALSGKVLGRSAYLNWPLMHEAQVVGISDEKEEYRLEEVKGGGGKKRKTRVKVSTFTDEAAGRWRLKAAEEQGAYITGRGVPGSGGVDIGKVQLMLKARPLQGMRVDPATGARRKVFGKEEAEVPVHMVLWSCPSEDPRFVERENVTLEERFPLGSRVTCLHGGNGHGCGGEVVAHSKGKVDVLADLRPPEPPFGLAIVQSVKTAYFPQHKACQTLGISPQVFGRIVGSVSVDPGRVDLALNLKQNGRYQLLGYSRCVLRNEPAWSTSDTVRVVGSAPVTEDMEARSWEFSLEAIKLITRYARAFPQLFHGLARHGGERFFEAEMLLGKGGKSKMEKISKWLSELETAGLQRVPLTTRALSREAVKAVERGADVRQAVLVKNAMVKKTLLKNLEPSQLLAYHVADHTDAPMDTGGEKPDLGDRIVNMRAKGVPFGVWGTVVACHSHSACVEVVFDEEFIGGGTLHGVCSNYRGALVPWATVAKIHTKARLQALRAKAAPQAEAQGRKKVQL</sequence>
<evidence type="ECO:0000259" key="1">
    <source>
        <dbReference type="Pfam" id="PF17846"/>
    </source>
</evidence>
<dbReference type="InterPro" id="IPR027073">
    <property type="entry name" value="5_3_exoribonuclease"/>
</dbReference>
<evidence type="ECO:0000259" key="3">
    <source>
        <dbReference type="Pfam" id="PF18332"/>
    </source>
</evidence>
<dbReference type="EMBL" id="FN649728">
    <property type="protein sequence ID" value="CBJ29956.1"/>
    <property type="molecule type" value="Genomic_DNA"/>
</dbReference>
<dbReference type="PANTHER" id="PTHR12341:SF7">
    <property type="entry name" value="5'-3' EXORIBONUCLEASE 1"/>
    <property type="match status" value="1"/>
</dbReference>
<dbReference type="InterPro" id="IPR040992">
    <property type="entry name" value="XRN1_D1"/>
</dbReference>
<dbReference type="EMBL" id="FN648209">
    <property type="protein sequence ID" value="CBJ29956.1"/>
    <property type="molecule type" value="Genomic_DNA"/>
</dbReference>
<dbReference type="Proteomes" id="UP000002630">
    <property type="component" value="Linkage Group LG03"/>
</dbReference>
<dbReference type="Pfam" id="PF18334">
    <property type="entry name" value="XRN1_D2_D3"/>
    <property type="match status" value="2"/>
</dbReference>
<organism evidence="5 6">
    <name type="scientific">Ectocarpus siliculosus</name>
    <name type="common">Brown alga</name>
    <name type="synonym">Conferva siliculosa</name>
    <dbReference type="NCBI Taxonomy" id="2880"/>
    <lineage>
        <taxon>Eukaryota</taxon>
        <taxon>Sar</taxon>
        <taxon>Stramenopiles</taxon>
        <taxon>Ochrophyta</taxon>
        <taxon>PX clade</taxon>
        <taxon>Phaeophyceae</taxon>
        <taxon>Ectocarpales</taxon>
        <taxon>Ectocarpaceae</taxon>
        <taxon>Ectocarpus</taxon>
    </lineage>
</organism>
<feature type="domain" description="5'-3' exoribonuclease 1 SH3-like" evidence="2">
    <location>
        <begin position="569"/>
        <end position="632"/>
    </location>
</feature>
<dbReference type="InParanoid" id="D7FME4"/>
<reference evidence="5 6" key="1">
    <citation type="journal article" date="2010" name="Nature">
        <title>The Ectocarpus genome and the independent evolution of multicellularity in brown algae.</title>
        <authorList>
            <person name="Cock J.M."/>
            <person name="Sterck L."/>
            <person name="Rouze P."/>
            <person name="Scornet D."/>
            <person name="Allen A.E."/>
            <person name="Amoutzias G."/>
            <person name="Anthouard V."/>
            <person name="Artiguenave F."/>
            <person name="Aury J.M."/>
            <person name="Badger J.H."/>
            <person name="Beszteri B."/>
            <person name="Billiau K."/>
            <person name="Bonnet E."/>
            <person name="Bothwell J.H."/>
            <person name="Bowler C."/>
            <person name="Boyen C."/>
            <person name="Brownlee C."/>
            <person name="Carrano C.J."/>
            <person name="Charrier B."/>
            <person name="Cho G.Y."/>
            <person name="Coelho S.M."/>
            <person name="Collen J."/>
            <person name="Corre E."/>
            <person name="Da Silva C."/>
            <person name="Delage L."/>
            <person name="Delaroque N."/>
            <person name="Dittami S.M."/>
            <person name="Doulbeau S."/>
            <person name="Elias M."/>
            <person name="Farnham G."/>
            <person name="Gachon C.M."/>
            <person name="Gschloessl B."/>
            <person name="Heesch S."/>
            <person name="Jabbari K."/>
            <person name="Jubin C."/>
            <person name="Kawai H."/>
            <person name="Kimura K."/>
            <person name="Kloareg B."/>
            <person name="Kupper F.C."/>
            <person name="Lang D."/>
            <person name="Le Bail A."/>
            <person name="Leblanc C."/>
            <person name="Lerouge P."/>
            <person name="Lohr M."/>
            <person name="Lopez P.J."/>
            <person name="Martens C."/>
            <person name="Maumus F."/>
            <person name="Michel G."/>
            <person name="Miranda-Saavedra D."/>
            <person name="Morales J."/>
            <person name="Moreau H."/>
            <person name="Motomura T."/>
            <person name="Nagasato C."/>
            <person name="Napoli C.A."/>
            <person name="Nelson D.R."/>
            <person name="Nyvall-Collen P."/>
            <person name="Peters A.F."/>
            <person name="Pommier C."/>
            <person name="Potin P."/>
            <person name="Poulain J."/>
            <person name="Quesneville H."/>
            <person name="Read B."/>
            <person name="Rensing S.A."/>
            <person name="Ritter A."/>
            <person name="Rousvoal S."/>
            <person name="Samanta M."/>
            <person name="Samson G."/>
            <person name="Schroeder D.C."/>
            <person name="Segurens B."/>
            <person name="Strittmatter M."/>
            <person name="Tonon T."/>
            <person name="Tregear J.W."/>
            <person name="Valentin K."/>
            <person name="von Dassow P."/>
            <person name="Yamagishi T."/>
            <person name="Van de Peer Y."/>
            <person name="Wincker P."/>
        </authorList>
    </citation>
    <scope>NUCLEOTIDE SEQUENCE [LARGE SCALE GENOMIC DNA]</scope>
    <source>
        <strain evidence="6">Ec32 / CCAP1310/4</strain>
    </source>
</reference>
<protein>
    <submittedName>
        <fullName evidence="5">5\'-3\' exoribonuclease 1 (Exonuclease 2) (Exonuclease II) (Exo II) (p140)</fullName>
    </submittedName>
</protein>
<proteinExistence type="predicted"/>
<dbReference type="eggNOG" id="KOG2045">
    <property type="taxonomic scope" value="Eukaryota"/>
</dbReference>
<gene>
    <name evidence="5" type="ORF">Esi_0169_0008</name>
</gene>
<dbReference type="GO" id="GO:0004534">
    <property type="term" value="F:5'-3' RNA exonuclease activity"/>
    <property type="evidence" value="ECO:0007669"/>
    <property type="project" value="TreeGrafter"/>
</dbReference>
<dbReference type="GO" id="GO:0003723">
    <property type="term" value="F:RNA binding"/>
    <property type="evidence" value="ECO:0007669"/>
    <property type="project" value="TreeGrafter"/>
</dbReference>
<dbReference type="PANTHER" id="PTHR12341">
    <property type="entry name" value="5'-&gt;3' EXORIBONUCLEASE"/>
    <property type="match status" value="1"/>
</dbReference>
<evidence type="ECO:0000259" key="4">
    <source>
        <dbReference type="Pfam" id="PF18334"/>
    </source>
</evidence>